<organism evidence="1">
    <name type="scientific">Magallana gigas</name>
    <name type="common">Pacific oyster</name>
    <name type="synonym">Crassostrea gigas</name>
    <dbReference type="NCBI Taxonomy" id="29159"/>
    <lineage>
        <taxon>Eukaryota</taxon>
        <taxon>Metazoa</taxon>
        <taxon>Spiralia</taxon>
        <taxon>Lophotrochozoa</taxon>
        <taxon>Mollusca</taxon>
        <taxon>Bivalvia</taxon>
        <taxon>Autobranchia</taxon>
        <taxon>Pteriomorphia</taxon>
        <taxon>Ostreida</taxon>
        <taxon>Ostreoidea</taxon>
        <taxon>Ostreidae</taxon>
        <taxon>Magallana</taxon>
    </lineage>
</organism>
<name>K1QRM6_MAGGI</name>
<reference evidence="1" key="1">
    <citation type="journal article" date="2012" name="Nature">
        <title>The oyster genome reveals stress adaptation and complexity of shell formation.</title>
        <authorList>
            <person name="Zhang G."/>
            <person name="Fang X."/>
            <person name="Guo X."/>
            <person name="Li L."/>
            <person name="Luo R."/>
            <person name="Xu F."/>
            <person name="Yang P."/>
            <person name="Zhang L."/>
            <person name="Wang X."/>
            <person name="Qi H."/>
            <person name="Xiong Z."/>
            <person name="Que H."/>
            <person name="Xie Y."/>
            <person name="Holland P.W."/>
            <person name="Paps J."/>
            <person name="Zhu Y."/>
            <person name="Wu F."/>
            <person name="Chen Y."/>
            <person name="Wang J."/>
            <person name="Peng C."/>
            <person name="Meng J."/>
            <person name="Yang L."/>
            <person name="Liu J."/>
            <person name="Wen B."/>
            <person name="Zhang N."/>
            <person name="Huang Z."/>
            <person name="Zhu Q."/>
            <person name="Feng Y."/>
            <person name="Mount A."/>
            <person name="Hedgecock D."/>
            <person name="Xu Z."/>
            <person name="Liu Y."/>
            <person name="Domazet-Loso T."/>
            <person name="Du Y."/>
            <person name="Sun X."/>
            <person name="Zhang S."/>
            <person name="Liu B."/>
            <person name="Cheng P."/>
            <person name="Jiang X."/>
            <person name="Li J."/>
            <person name="Fan D."/>
            <person name="Wang W."/>
            <person name="Fu W."/>
            <person name="Wang T."/>
            <person name="Wang B."/>
            <person name="Zhang J."/>
            <person name="Peng Z."/>
            <person name="Li Y."/>
            <person name="Li N."/>
            <person name="Wang J."/>
            <person name="Chen M."/>
            <person name="He Y."/>
            <person name="Tan F."/>
            <person name="Song X."/>
            <person name="Zheng Q."/>
            <person name="Huang R."/>
            <person name="Yang H."/>
            <person name="Du X."/>
            <person name="Chen L."/>
            <person name="Yang M."/>
            <person name="Gaffney P.M."/>
            <person name="Wang S."/>
            <person name="Luo L."/>
            <person name="She Z."/>
            <person name="Ming Y."/>
            <person name="Huang W."/>
            <person name="Zhang S."/>
            <person name="Huang B."/>
            <person name="Zhang Y."/>
            <person name="Qu T."/>
            <person name="Ni P."/>
            <person name="Miao G."/>
            <person name="Wang J."/>
            <person name="Wang Q."/>
            <person name="Steinberg C.E."/>
            <person name="Wang H."/>
            <person name="Li N."/>
            <person name="Qian L."/>
            <person name="Zhang G."/>
            <person name="Li Y."/>
            <person name="Yang H."/>
            <person name="Liu X."/>
            <person name="Wang J."/>
            <person name="Yin Y."/>
            <person name="Wang J."/>
        </authorList>
    </citation>
    <scope>NUCLEOTIDE SEQUENCE [LARGE SCALE GENOMIC DNA]</scope>
    <source>
        <strain evidence="1">05x7-T-G4-1.051#20</strain>
    </source>
</reference>
<dbReference type="InParanoid" id="K1QRM6"/>
<dbReference type="HOGENOM" id="CLU_909869_0_0_1"/>
<protein>
    <submittedName>
        <fullName evidence="1">Uncharacterized protein</fullName>
    </submittedName>
</protein>
<sequence>MPKDVYHASVKVPKIQIHQAPVIQENTSSTTLCFFSATTVAPSGQSTSATVTSVPGAGGCPAFDFSTCDPSCVVMDGQGCMSCHCKASTPSPLGGQTSTIGAVTSVPGAGGCPSFDFSTCDPNCVVMNSQGCLSCHCTGSTTAPTGPTTQQVRTTTSVPGAGGCPSFDFSACNPNCVVMDSRGCLTCHCAASSTAASGYTTASVTSVPGAGGCPSFDFNRCDPACVVMDAQGCMTCSCSVCVLLLRKQKPKWKTNHCPCSNNNPASIFNNSSTNLINNCYTTINYGACSTNYHRKHVSSDKVYVSV</sequence>
<proteinExistence type="predicted"/>
<gene>
    <name evidence="1" type="ORF">CGI_10011140</name>
</gene>
<evidence type="ECO:0000313" key="1">
    <source>
        <dbReference type="EMBL" id="EKC24201.1"/>
    </source>
</evidence>
<dbReference type="EMBL" id="JH817784">
    <property type="protein sequence ID" value="EKC24201.1"/>
    <property type="molecule type" value="Genomic_DNA"/>
</dbReference>
<accession>K1QRM6</accession>
<dbReference type="AlphaFoldDB" id="K1QRM6"/>